<gene>
    <name evidence="9" type="ORF">F1649_12075</name>
</gene>
<feature type="chain" id="PRO_5024431678" evidence="6">
    <location>
        <begin position="23"/>
        <end position="490"/>
    </location>
</feature>
<keyword evidence="5" id="KW-0998">Cell outer membrane</keyword>
<dbReference type="OrthoDB" id="636214at2"/>
<keyword evidence="10" id="KW-1185">Reference proteome</keyword>
<comment type="caution">
    <text evidence="9">The sequence shown here is derived from an EMBL/GenBank/DDBJ whole genome shotgun (WGS) entry which is preliminary data.</text>
</comment>
<comment type="similarity">
    <text evidence="2">Belongs to the SusD family.</text>
</comment>
<accession>A0A5M9H9B0</accession>
<evidence type="ECO:0000256" key="5">
    <source>
        <dbReference type="ARBA" id="ARBA00023237"/>
    </source>
</evidence>
<evidence type="ECO:0000256" key="6">
    <source>
        <dbReference type="SAM" id="SignalP"/>
    </source>
</evidence>
<evidence type="ECO:0000313" key="10">
    <source>
        <dbReference type="Proteomes" id="UP000322918"/>
    </source>
</evidence>
<evidence type="ECO:0000259" key="8">
    <source>
        <dbReference type="Pfam" id="PF14322"/>
    </source>
</evidence>
<evidence type="ECO:0000256" key="2">
    <source>
        <dbReference type="ARBA" id="ARBA00006275"/>
    </source>
</evidence>
<dbReference type="InterPro" id="IPR011990">
    <property type="entry name" value="TPR-like_helical_dom_sf"/>
</dbReference>
<dbReference type="Gene3D" id="1.25.40.390">
    <property type="match status" value="1"/>
</dbReference>
<sequence>MKMKKIVKYIFLLGIATGSASCEEMLDVTPNSEFAPGNVLTSENGIKALLFSAYAEEQTQQNSRFLINNAEVSTDIGFNSGGGENGQLVHMINFTWDASLGTFQGDVWAPEYRCIRDANGVIENIDNVVTSDANKKLFKAEGRALRANAYMNLYNYFGPVPLRTSTLQVGDFAKATDEEIKAFIEDEFRTAIPDLPLPGQEEAYGRYNKGVAGGLLARFMLNTKQWQKAADASKAVIDLNYYTLFTPYKDLFMVANEQNKEMILVKQCKNEVDYGNWYMAGALPPAYKNSPQFPQYTYLPTMSNFATQYRLRTAFVNSFAANDLRKSLILTSYVNNANATVNIQAGDNARCFKYWDNATIGNNSGNDVPVLRYADILLIRAEALNELSAVPTTECFTLINQVRTRAGLHDLTIATTPTKEAFRDAVLAERGWEFYGEGLRREDLIRHGKFLSSAIARGVSAASATTDKLLFPIPQTEVSANKLLVQNNGY</sequence>
<dbReference type="AlphaFoldDB" id="A0A5M9H9B0"/>
<evidence type="ECO:0000256" key="4">
    <source>
        <dbReference type="ARBA" id="ARBA00023136"/>
    </source>
</evidence>
<evidence type="ECO:0000313" key="9">
    <source>
        <dbReference type="EMBL" id="KAA8482441.1"/>
    </source>
</evidence>
<dbReference type="Pfam" id="PF07980">
    <property type="entry name" value="SusD_RagB"/>
    <property type="match status" value="1"/>
</dbReference>
<dbReference type="EMBL" id="VWNE01000017">
    <property type="protein sequence ID" value="KAA8482441.1"/>
    <property type="molecule type" value="Genomic_DNA"/>
</dbReference>
<dbReference type="PROSITE" id="PS51257">
    <property type="entry name" value="PROKAR_LIPOPROTEIN"/>
    <property type="match status" value="1"/>
</dbReference>
<name>A0A5M9H9B0_9SPHI</name>
<dbReference type="InterPro" id="IPR012944">
    <property type="entry name" value="SusD_RagB_dom"/>
</dbReference>
<keyword evidence="4" id="KW-0472">Membrane</keyword>
<comment type="subcellular location">
    <subcellularLocation>
        <location evidence="1">Cell outer membrane</location>
    </subcellularLocation>
</comment>
<dbReference type="Pfam" id="PF14322">
    <property type="entry name" value="SusD-like_3"/>
    <property type="match status" value="1"/>
</dbReference>
<feature type="domain" description="SusD-like N-terminal" evidence="8">
    <location>
        <begin position="26"/>
        <end position="221"/>
    </location>
</feature>
<dbReference type="Proteomes" id="UP000322918">
    <property type="component" value="Unassembled WGS sequence"/>
</dbReference>
<feature type="domain" description="RagB/SusD" evidence="7">
    <location>
        <begin position="352"/>
        <end position="490"/>
    </location>
</feature>
<organism evidence="9 10">
    <name type="scientific">Arcticibacter tournemirensis</name>
    <dbReference type="NCBI Taxonomy" id="699437"/>
    <lineage>
        <taxon>Bacteria</taxon>
        <taxon>Pseudomonadati</taxon>
        <taxon>Bacteroidota</taxon>
        <taxon>Sphingobacteriia</taxon>
        <taxon>Sphingobacteriales</taxon>
        <taxon>Sphingobacteriaceae</taxon>
        <taxon>Arcticibacter</taxon>
    </lineage>
</organism>
<dbReference type="SUPFAM" id="SSF48452">
    <property type="entry name" value="TPR-like"/>
    <property type="match status" value="1"/>
</dbReference>
<dbReference type="InterPro" id="IPR033985">
    <property type="entry name" value="SusD-like_N"/>
</dbReference>
<protein>
    <submittedName>
        <fullName evidence="9">RagB/SusD family nutrient uptake outer membrane protein</fullName>
    </submittedName>
</protein>
<reference evidence="9 10" key="1">
    <citation type="submission" date="2019-09" db="EMBL/GenBank/DDBJ databases">
        <title>Pararcticibacter amylolyticus gen. nov., sp. nov., isolated from a rottenly hemp rope, and reclassification of Pedobacter tournemirensis as Pararcticibacter tournemirensis comb. nov.</title>
        <authorList>
            <person name="Cai Y."/>
        </authorList>
    </citation>
    <scope>NUCLEOTIDE SEQUENCE [LARGE SCALE GENOMIC DNA]</scope>
    <source>
        <strain evidence="9 10">TF5-37.2-LB10</strain>
    </source>
</reference>
<dbReference type="CDD" id="cd08977">
    <property type="entry name" value="SusD"/>
    <property type="match status" value="1"/>
</dbReference>
<evidence type="ECO:0000256" key="3">
    <source>
        <dbReference type="ARBA" id="ARBA00022729"/>
    </source>
</evidence>
<dbReference type="GO" id="GO:0009279">
    <property type="term" value="C:cell outer membrane"/>
    <property type="evidence" value="ECO:0007669"/>
    <property type="project" value="UniProtKB-SubCell"/>
</dbReference>
<keyword evidence="3 6" id="KW-0732">Signal</keyword>
<feature type="signal peptide" evidence="6">
    <location>
        <begin position="1"/>
        <end position="22"/>
    </location>
</feature>
<evidence type="ECO:0000259" key="7">
    <source>
        <dbReference type="Pfam" id="PF07980"/>
    </source>
</evidence>
<proteinExistence type="inferred from homology"/>
<evidence type="ECO:0000256" key="1">
    <source>
        <dbReference type="ARBA" id="ARBA00004442"/>
    </source>
</evidence>